<organism>
    <name type="scientific">Ixodes scapularis</name>
    <name type="common">Black-legged tick</name>
    <name type="synonym">Deer tick</name>
    <dbReference type="NCBI Taxonomy" id="6945"/>
    <lineage>
        <taxon>Eukaryota</taxon>
        <taxon>Metazoa</taxon>
        <taxon>Ecdysozoa</taxon>
        <taxon>Arthropoda</taxon>
        <taxon>Chelicerata</taxon>
        <taxon>Arachnida</taxon>
        <taxon>Acari</taxon>
        <taxon>Parasitiformes</taxon>
        <taxon>Ixodida</taxon>
        <taxon>Ixodoidea</taxon>
        <taxon>Ixodidae</taxon>
        <taxon>Ixodinae</taxon>
        <taxon>Ixodes</taxon>
    </lineage>
</organism>
<proteinExistence type="evidence at protein level"/>
<dbReference type="VEuPathDB" id="VectorBase:ISCP_002260"/>
<dbReference type="FunFam" id="3.40.50.1820:FF:000002">
    <property type="entry name" value="S-formylglutathione hydrolase"/>
    <property type="match status" value="1"/>
</dbReference>
<dbReference type="GO" id="GO:0052689">
    <property type="term" value="F:carboxylic ester hydrolase activity"/>
    <property type="evidence" value="ECO:0007669"/>
    <property type="project" value="UniProtKB-KW"/>
</dbReference>
<keyword evidence="8" id="KW-0963">Cytoplasm</keyword>
<accession>B7QIS7</accession>
<dbReference type="KEGG" id="isc:8041866"/>
<evidence type="ECO:0007829" key="12">
    <source>
        <dbReference type="PeptideAtlas" id="B7QIS7"/>
    </source>
</evidence>
<comment type="function">
    <text evidence="1 8">Serine hydrolase involved in the detoxification of formaldehyde.</text>
</comment>
<evidence type="ECO:0000256" key="7">
    <source>
        <dbReference type="PIRSR" id="PIRSR614186-1"/>
    </source>
</evidence>
<dbReference type="EC" id="3.1.2.12" evidence="3 8"/>
<dbReference type="AlphaFoldDB" id="B7QIS7"/>
<comment type="subcellular location">
    <subcellularLocation>
        <location evidence="8">Cytoplasm</location>
    </subcellularLocation>
</comment>
<dbReference type="HOGENOM" id="CLU_056472_0_0_1"/>
<protein>
    <recommendedName>
        <fullName evidence="4 8">S-formylglutathione hydrolase</fullName>
        <ecNumber evidence="3 8">3.1.2.12</ecNumber>
    </recommendedName>
</protein>
<dbReference type="InterPro" id="IPR000801">
    <property type="entry name" value="Esterase-like"/>
</dbReference>
<dbReference type="PANTHER" id="PTHR10061">
    <property type="entry name" value="S-FORMYLGLUTATHIONE HYDROLASE"/>
    <property type="match status" value="1"/>
</dbReference>
<reference evidence="10" key="2">
    <citation type="submission" date="2020-05" db="UniProtKB">
        <authorList>
            <consortium name="EnsemblMetazoa"/>
        </authorList>
    </citation>
    <scope>IDENTIFICATION</scope>
    <source>
        <strain evidence="10">wikel</strain>
    </source>
</reference>
<dbReference type="PaxDb" id="6945-B7QIS7"/>
<dbReference type="VEuPathDB" id="VectorBase:ISCI023289"/>
<gene>
    <name evidence="10" type="primary">8041866</name>
    <name evidence="9" type="ORF">IscW_ISCW023289</name>
</gene>
<keyword evidence="5 8" id="KW-0719">Serine esterase</keyword>
<dbReference type="EMBL" id="ABJB010126213">
    <property type="status" value="NOT_ANNOTATED_CDS"/>
    <property type="molecule type" value="Genomic_DNA"/>
</dbReference>
<comment type="similarity">
    <text evidence="2 8">Belongs to the esterase D family.</text>
</comment>
<evidence type="ECO:0000256" key="5">
    <source>
        <dbReference type="ARBA" id="ARBA00022487"/>
    </source>
</evidence>
<feature type="active site" description="Charge relay system" evidence="7">
    <location>
        <position position="226"/>
    </location>
</feature>
<dbReference type="EnsemblMetazoa" id="ISCW023289-RA">
    <property type="protein sequence ID" value="ISCW023289-PA"/>
    <property type="gene ID" value="ISCW023289"/>
</dbReference>
<sequence length="280" mass="31093">MEALTLVSSNKCFGGLQKVYSHFSSTLKCTMKFAIFLPPKSEAAPVPLLYWLSGLTCTEQNFIQKAGAQKYASELSLAIVCPDTSPRGCNIEGEEDSWDLGTGAGFYVDATQGKWKENYKMYSYVTKELPSLMENFPVDTKRQGIFGHSMGGHGALTCALKNPGMYKSVSAFAPICNPVDCPWGKKVFSNYLGDDQKAWEEHDATCLVQKYRGPPLMLLVDQGTEDGFLKDQQLLPERLLEASQKNGVGITLRMQEGYDHSYFFIATFIEDHLKHHAAAL</sequence>
<name>B7QIS7_IXOSC</name>
<dbReference type="ESTHER" id="ixosc-b7qis7">
    <property type="family name" value="A85-EsteraseD-FGH"/>
</dbReference>
<feature type="active site" description="Charge relay system" evidence="7">
    <location>
        <position position="149"/>
    </location>
</feature>
<dbReference type="GO" id="GO:0005829">
    <property type="term" value="C:cytosol"/>
    <property type="evidence" value="ECO:0000318"/>
    <property type="project" value="GO_Central"/>
</dbReference>
<dbReference type="EMBL" id="DS947863">
    <property type="protein sequence ID" value="EEC18749.1"/>
    <property type="molecule type" value="Genomic_DNA"/>
</dbReference>
<feature type="active site" description="Charge relay system" evidence="7">
    <location>
        <position position="260"/>
    </location>
</feature>
<dbReference type="PANTHER" id="PTHR10061:SF0">
    <property type="entry name" value="S-FORMYLGLUTATHIONE HYDROLASE"/>
    <property type="match status" value="1"/>
</dbReference>
<dbReference type="STRING" id="6945.B7QIS7"/>
<keyword evidence="12" id="KW-1267">Proteomics identification</keyword>
<dbReference type="InParanoid" id="B7QIS7"/>
<dbReference type="InterPro" id="IPR014186">
    <property type="entry name" value="S-formylglutathione_hydrol"/>
</dbReference>
<dbReference type="NCBIfam" id="TIGR02821">
    <property type="entry name" value="fghA_ester_D"/>
    <property type="match status" value="1"/>
</dbReference>
<evidence type="ECO:0000256" key="8">
    <source>
        <dbReference type="RuleBase" id="RU363068"/>
    </source>
</evidence>
<evidence type="ECO:0000256" key="1">
    <source>
        <dbReference type="ARBA" id="ARBA00002608"/>
    </source>
</evidence>
<evidence type="ECO:0000313" key="10">
    <source>
        <dbReference type="EnsemblMetazoa" id="ISCW023289-PA"/>
    </source>
</evidence>
<dbReference type="GO" id="GO:0018738">
    <property type="term" value="F:S-formylglutathione hydrolase activity"/>
    <property type="evidence" value="ECO:0000318"/>
    <property type="project" value="GO_Central"/>
</dbReference>
<dbReference type="Proteomes" id="UP000001555">
    <property type="component" value="Unassembled WGS sequence"/>
</dbReference>
<keyword evidence="11" id="KW-1185">Reference proteome</keyword>
<dbReference type="SUPFAM" id="SSF53474">
    <property type="entry name" value="alpha/beta-Hydrolases"/>
    <property type="match status" value="1"/>
</dbReference>
<dbReference type="FunCoup" id="B7QIS7">
    <property type="interactions" value="1084"/>
</dbReference>
<dbReference type="InterPro" id="IPR029058">
    <property type="entry name" value="AB_hydrolase_fold"/>
</dbReference>
<evidence type="ECO:0000256" key="2">
    <source>
        <dbReference type="ARBA" id="ARBA00005622"/>
    </source>
</evidence>
<reference evidence="9 11" key="1">
    <citation type="submission" date="2008-03" db="EMBL/GenBank/DDBJ databases">
        <title>Annotation of Ixodes scapularis.</title>
        <authorList>
            <consortium name="Ixodes scapularis Genome Project Consortium"/>
            <person name="Caler E."/>
            <person name="Hannick L.I."/>
            <person name="Bidwell S."/>
            <person name="Joardar V."/>
            <person name="Thiagarajan M."/>
            <person name="Amedeo P."/>
            <person name="Galinsky K.J."/>
            <person name="Schobel S."/>
            <person name="Inman J."/>
            <person name="Hostetler J."/>
            <person name="Miller J."/>
            <person name="Hammond M."/>
            <person name="Megy K."/>
            <person name="Lawson D."/>
            <person name="Kodira C."/>
            <person name="Sutton G."/>
            <person name="Meyer J."/>
            <person name="Hill C.A."/>
            <person name="Birren B."/>
            <person name="Nene V."/>
            <person name="Collins F."/>
            <person name="Alarcon-Chaidez F."/>
            <person name="Wikel S."/>
            <person name="Strausberg R."/>
        </authorList>
    </citation>
    <scope>NUCLEOTIDE SEQUENCE [LARGE SCALE GENOMIC DNA]</scope>
    <source>
        <strain evidence="11">Wikel</strain>
        <strain evidence="9">Wikel colony</strain>
    </source>
</reference>
<dbReference type="Pfam" id="PF00756">
    <property type="entry name" value="Esterase"/>
    <property type="match status" value="1"/>
</dbReference>
<evidence type="ECO:0000313" key="9">
    <source>
        <dbReference type="EMBL" id="EEC18749.1"/>
    </source>
</evidence>
<evidence type="ECO:0000256" key="3">
    <source>
        <dbReference type="ARBA" id="ARBA00012479"/>
    </source>
</evidence>
<dbReference type="GO" id="GO:0046294">
    <property type="term" value="P:formaldehyde catabolic process"/>
    <property type="evidence" value="ECO:0007669"/>
    <property type="project" value="InterPro"/>
</dbReference>
<dbReference type="VEuPathDB" id="VectorBase:ISCW023289"/>
<evidence type="ECO:0000256" key="6">
    <source>
        <dbReference type="ARBA" id="ARBA00022801"/>
    </source>
</evidence>
<keyword evidence="6 8" id="KW-0378">Hydrolase</keyword>
<dbReference type="Gene3D" id="3.40.50.1820">
    <property type="entry name" value="alpha/beta hydrolase"/>
    <property type="match status" value="1"/>
</dbReference>
<comment type="catalytic activity">
    <reaction evidence="8">
        <text>S-formylglutathione + H2O = formate + glutathione + H(+)</text>
        <dbReference type="Rhea" id="RHEA:14961"/>
        <dbReference type="ChEBI" id="CHEBI:15377"/>
        <dbReference type="ChEBI" id="CHEBI:15378"/>
        <dbReference type="ChEBI" id="CHEBI:15740"/>
        <dbReference type="ChEBI" id="CHEBI:57688"/>
        <dbReference type="ChEBI" id="CHEBI:57925"/>
        <dbReference type="EC" id="3.1.2.12"/>
    </reaction>
</comment>
<dbReference type="OrthoDB" id="420518at2759"/>
<evidence type="ECO:0000313" key="11">
    <source>
        <dbReference type="Proteomes" id="UP000001555"/>
    </source>
</evidence>
<evidence type="ECO:0000256" key="4">
    <source>
        <dbReference type="ARBA" id="ARBA00016774"/>
    </source>
</evidence>